<dbReference type="OrthoDB" id="783222at2"/>
<feature type="transmembrane region" description="Helical" evidence="5">
    <location>
        <begin position="296"/>
        <end position="318"/>
    </location>
</feature>
<dbReference type="PANTHER" id="PTHR37422">
    <property type="entry name" value="TEICHURONIC ACID BIOSYNTHESIS PROTEIN TUAE"/>
    <property type="match status" value="1"/>
</dbReference>
<keyword evidence="8" id="KW-1185">Reference proteome</keyword>
<dbReference type="EMBL" id="CP000860">
    <property type="protein sequence ID" value="ACA60192.1"/>
    <property type="molecule type" value="Genomic_DNA"/>
</dbReference>
<protein>
    <recommendedName>
        <fullName evidence="6">O-antigen ligase-related domain-containing protein</fullName>
    </recommendedName>
</protein>
<feature type="transmembrane region" description="Helical" evidence="5">
    <location>
        <begin position="82"/>
        <end position="104"/>
    </location>
</feature>
<gene>
    <name evidence="7" type="ordered locus">Daud_1693</name>
</gene>
<accession>B1I6U7</accession>
<dbReference type="AlphaFoldDB" id="B1I6U7"/>
<feature type="transmembrane region" description="Helical" evidence="5">
    <location>
        <begin position="434"/>
        <end position="454"/>
    </location>
</feature>
<evidence type="ECO:0000256" key="1">
    <source>
        <dbReference type="ARBA" id="ARBA00004141"/>
    </source>
</evidence>
<feature type="transmembrane region" description="Helical" evidence="5">
    <location>
        <begin position="338"/>
        <end position="358"/>
    </location>
</feature>
<evidence type="ECO:0000259" key="6">
    <source>
        <dbReference type="Pfam" id="PF04932"/>
    </source>
</evidence>
<evidence type="ECO:0000313" key="8">
    <source>
        <dbReference type="Proteomes" id="UP000008544"/>
    </source>
</evidence>
<dbReference type="Proteomes" id="UP000008544">
    <property type="component" value="Chromosome"/>
</dbReference>
<name>B1I6U7_DESAP</name>
<dbReference type="InterPro" id="IPR007016">
    <property type="entry name" value="O-antigen_ligase-rel_domated"/>
</dbReference>
<dbReference type="InterPro" id="IPR051533">
    <property type="entry name" value="WaaL-like"/>
</dbReference>
<feature type="transmembrane region" description="Helical" evidence="5">
    <location>
        <begin position="224"/>
        <end position="241"/>
    </location>
</feature>
<keyword evidence="2 5" id="KW-0812">Transmembrane</keyword>
<evidence type="ECO:0000313" key="7">
    <source>
        <dbReference type="EMBL" id="ACA60192.1"/>
    </source>
</evidence>
<feature type="transmembrane region" description="Helical" evidence="5">
    <location>
        <begin position="7"/>
        <end position="33"/>
    </location>
</feature>
<feature type="transmembrane region" description="Helical" evidence="5">
    <location>
        <begin position="53"/>
        <end position="70"/>
    </location>
</feature>
<organism evidence="7 8">
    <name type="scientific">Desulforudis audaxviator (strain MP104C)</name>
    <dbReference type="NCBI Taxonomy" id="477974"/>
    <lineage>
        <taxon>Bacteria</taxon>
        <taxon>Bacillati</taxon>
        <taxon>Bacillota</taxon>
        <taxon>Clostridia</taxon>
        <taxon>Thermoanaerobacterales</taxon>
        <taxon>Candidatus Desulforudaceae</taxon>
        <taxon>Candidatus Desulforudis</taxon>
    </lineage>
</organism>
<evidence type="ECO:0000256" key="5">
    <source>
        <dbReference type="SAM" id="Phobius"/>
    </source>
</evidence>
<feature type="domain" description="O-antigen ligase-related" evidence="6">
    <location>
        <begin position="254"/>
        <end position="363"/>
    </location>
</feature>
<dbReference type="PANTHER" id="PTHR37422:SF13">
    <property type="entry name" value="LIPOPOLYSACCHARIDE BIOSYNTHESIS PROTEIN PA4999-RELATED"/>
    <property type="match status" value="1"/>
</dbReference>
<keyword evidence="3 5" id="KW-1133">Transmembrane helix</keyword>
<reference evidence="8" key="1">
    <citation type="submission" date="2007-10" db="EMBL/GenBank/DDBJ databases">
        <title>Complete sequence of chromosome of Desulforudis audaxviator MP104C.</title>
        <authorList>
            <person name="Copeland A."/>
            <person name="Lucas S."/>
            <person name="Lapidus A."/>
            <person name="Barry K."/>
            <person name="Glavina del Rio T."/>
            <person name="Dalin E."/>
            <person name="Tice H."/>
            <person name="Bruce D."/>
            <person name="Pitluck S."/>
            <person name="Lowry S.R."/>
            <person name="Larimer F."/>
            <person name="Land M.L."/>
            <person name="Hauser L."/>
            <person name="Kyrpides N."/>
            <person name="Ivanova N.N."/>
            <person name="Richardson P."/>
        </authorList>
    </citation>
    <scope>NUCLEOTIDE SEQUENCE [LARGE SCALE GENOMIC DNA]</scope>
    <source>
        <strain evidence="8">MP104C</strain>
    </source>
</reference>
<evidence type="ECO:0000256" key="4">
    <source>
        <dbReference type="ARBA" id="ARBA00023136"/>
    </source>
</evidence>
<dbReference type="STRING" id="477974.Daud_1693"/>
<feature type="transmembrane region" description="Helical" evidence="5">
    <location>
        <begin position="406"/>
        <end position="428"/>
    </location>
</feature>
<keyword evidence="4 5" id="KW-0472">Membrane</keyword>
<dbReference type="Pfam" id="PF04932">
    <property type="entry name" value="Wzy_C"/>
    <property type="match status" value="1"/>
</dbReference>
<feature type="transmembrane region" description="Helical" evidence="5">
    <location>
        <begin position="370"/>
        <end position="394"/>
    </location>
</feature>
<sequence length="472" mass="51729">MELTILGYILIPIGLFFLIWRPLYLFYLAVFFIPFSASSVLNFDSISFGLQPSQYFGILWMTSGFMSLLIRPKLTIPKEVKSSLALILLFGFFIGASLLMPAIIAGNVEAPGAQGYPGTAPVEFSAFNVTQFLYVAYGILLSVNTAIRVRDNQTAVKAARVYVLSGLFVATWAILQYFCYYAGVAYPSALFNNSASSYALGYNQELSEFGLRRLTSVAVEPSALARYLLTCVALVSVMLVRKKSLFRWRLMQPAALVFFIMVLLLSTSTTAYVGLILLFALLLLVNVRTPTVWSKLALWLGGLLLMVLALVTAFPNFLDVLTVLTKGKLQTFSGQERLAVILEAFKLFEQFPILGVGWGSTAADSLIVKLLSNAGILGSSMFFAFIVSILRTALRAANAEPQALHNALLVSFVTALCLTLLVDMLIGFSFVFGHFWFLAGLSLSLSGAACRVRYGTIKIGLSRTDLKAKLSY</sequence>
<feature type="transmembrane region" description="Helical" evidence="5">
    <location>
        <begin position="124"/>
        <end position="147"/>
    </location>
</feature>
<dbReference type="GO" id="GO:0016020">
    <property type="term" value="C:membrane"/>
    <property type="evidence" value="ECO:0007669"/>
    <property type="project" value="UniProtKB-SubCell"/>
</dbReference>
<feature type="transmembrane region" description="Helical" evidence="5">
    <location>
        <begin position="159"/>
        <end position="183"/>
    </location>
</feature>
<dbReference type="eggNOG" id="ENOG5031PDN">
    <property type="taxonomic scope" value="Bacteria"/>
</dbReference>
<evidence type="ECO:0000256" key="2">
    <source>
        <dbReference type="ARBA" id="ARBA00022692"/>
    </source>
</evidence>
<proteinExistence type="predicted"/>
<comment type="subcellular location">
    <subcellularLocation>
        <location evidence="1">Membrane</location>
        <topology evidence="1">Multi-pass membrane protein</topology>
    </subcellularLocation>
</comment>
<feature type="transmembrane region" description="Helical" evidence="5">
    <location>
        <begin position="253"/>
        <end position="284"/>
    </location>
</feature>
<dbReference type="HOGENOM" id="CLU_579917_0_0_9"/>
<reference evidence="7 8" key="2">
    <citation type="journal article" date="2008" name="Science">
        <title>Environmental genomics reveals a single-species ecosystem deep within Earth.</title>
        <authorList>
            <person name="Chivian D."/>
            <person name="Brodie E.L."/>
            <person name="Alm E.J."/>
            <person name="Culley D.E."/>
            <person name="Dehal P.S."/>
            <person name="Desantis T.Z."/>
            <person name="Gihring T.M."/>
            <person name="Lapidus A."/>
            <person name="Lin L.H."/>
            <person name="Lowry S.R."/>
            <person name="Moser D.P."/>
            <person name="Richardson P.M."/>
            <person name="Southam G."/>
            <person name="Wanger G."/>
            <person name="Pratt L.M."/>
            <person name="Andersen G.L."/>
            <person name="Hazen T.C."/>
            <person name="Brockman F.J."/>
            <person name="Arkin A.P."/>
            <person name="Onstott T.C."/>
        </authorList>
    </citation>
    <scope>NUCLEOTIDE SEQUENCE [LARGE SCALE GENOMIC DNA]</scope>
    <source>
        <strain evidence="7 8">MP104C</strain>
    </source>
</reference>
<dbReference type="KEGG" id="dau:Daud_1693"/>
<evidence type="ECO:0000256" key="3">
    <source>
        <dbReference type="ARBA" id="ARBA00022989"/>
    </source>
</evidence>
<dbReference type="RefSeq" id="WP_012302773.1">
    <property type="nucleotide sequence ID" value="NC_010424.1"/>
</dbReference>